<evidence type="ECO:0000256" key="4">
    <source>
        <dbReference type="SAM" id="MobiDB-lite"/>
    </source>
</evidence>
<accession>A0ABQ9P1X1</accession>
<comment type="similarity">
    <text evidence="1">Belongs to the glycosyltransferase 15 family.</text>
</comment>
<dbReference type="PANTHER" id="PTHR31121:SF7">
    <property type="entry name" value="MANNOSYLTRANSFERASE KTR4-RELATED"/>
    <property type="match status" value="1"/>
</dbReference>
<proteinExistence type="inferred from homology"/>
<reference evidence="6" key="1">
    <citation type="submission" date="2022-10" db="EMBL/GenBank/DDBJ databases">
        <title>Culturing micro-colonial fungi from biological soil crusts in the Mojave desert and describing Neophaeococcomyces mojavensis, and introducing the new genera and species Taxawa tesnikishii.</title>
        <authorList>
            <person name="Kurbessoian T."/>
            <person name="Stajich J.E."/>
        </authorList>
    </citation>
    <scope>NUCLEOTIDE SEQUENCE</scope>
    <source>
        <strain evidence="6">TK_1</strain>
    </source>
</reference>
<evidence type="ECO:0000256" key="3">
    <source>
        <dbReference type="ARBA" id="ARBA00022679"/>
    </source>
</evidence>
<feature type="region of interest" description="Disordered" evidence="4">
    <location>
        <begin position="1"/>
        <end position="36"/>
    </location>
</feature>
<comment type="caution">
    <text evidence="6">The sequence shown here is derived from an EMBL/GenBank/DDBJ whole genome shotgun (WGS) entry which is preliminary data.</text>
</comment>
<evidence type="ECO:0000313" key="7">
    <source>
        <dbReference type="Proteomes" id="UP001172684"/>
    </source>
</evidence>
<organism evidence="6 7">
    <name type="scientific">Coniosporium apollinis</name>
    <dbReference type="NCBI Taxonomy" id="61459"/>
    <lineage>
        <taxon>Eukaryota</taxon>
        <taxon>Fungi</taxon>
        <taxon>Dikarya</taxon>
        <taxon>Ascomycota</taxon>
        <taxon>Pezizomycotina</taxon>
        <taxon>Dothideomycetes</taxon>
        <taxon>Dothideomycetes incertae sedis</taxon>
        <taxon>Coniosporium</taxon>
    </lineage>
</organism>
<dbReference type="EMBL" id="JAPDRL010000006">
    <property type="protein sequence ID" value="KAJ9668612.1"/>
    <property type="molecule type" value="Genomic_DNA"/>
</dbReference>
<gene>
    <name evidence="6" type="ORF">H2201_001254</name>
</gene>
<evidence type="ECO:0000256" key="2">
    <source>
        <dbReference type="ARBA" id="ARBA00022676"/>
    </source>
</evidence>
<dbReference type="InterPro" id="IPR029044">
    <property type="entry name" value="Nucleotide-diphossugar_trans"/>
</dbReference>
<evidence type="ECO:0000256" key="5">
    <source>
        <dbReference type="SAM" id="Phobius"/>
    </source>
</evidence>
<protein>
    <recommendedName>
        <fullName evidence="8">Mannosyltransferase</fullName>
    </recommendedName>
</protein>
<feature type="transmembrane region" description="Helical" evidence="5">
    <location>
        <begin position="61"/>
        <end position="82"/>
    </location>
</feature>
<dbReference type="Pfam" id="PF01793">
    <property type="entry name" value="Glyco_transf_15"/>
    <property type="match status" value="1"/>
</dbReference>
<keyword evidence="2" id="KW-0328">Glycosyltransferase</keyword>
<feature type="compositionally biased region" description="Low complexity" evidence="4">
    <location>
        <begin position="19"/>
        <end position="36"/>
    </location>
</feature>
<dbReference type="SUPFAM" id="SSF53448">
    <property type="entry name" value="Nucleotide-diphospho-sugar transferases"/>
    <property type="match status" value="1"/>
</dbReference>
<dbReference type="Gene3D" id="3.90.550.10">
    <property type="entry name" value="Spore Coat Polysaccharide Biosynthesis Protein SpsA, Chain A"/>
    <property type="match status" value="1"/>
</dbReference>
<name>A0ABQ9P1X1_9PEZI</name>
<dbReference type="PANTHER" id="PTHR31121">
    <property type="entry name" value="ALPHA-1,2 MANNOSYLTRANSFERASE KTR1"/>
    <property type="match status" value="1"/>
</dbReference>
<keyword evidence="5" id="KW-0472">Membrane</keyword>
<evidence type="ECO:0008006" key="8">
    <source>
        <dbReference type="Google" id="ProtNLM"/>
    </source>
</evidence>
<keyword evidence="5" id="KW-1133">Transmembrane helix</keyword>
<dbReference type="Proteomes" id="UP001172684">
    <property type="component" value="Unassembled WGS sequence"/>
</dbReference>
<keyword evidence="5" id="KW-0812">Transmembrane</keyword>
<evidence type="ECO:0000256" key="1">
    <source>
        <dbReference type="ARBA" id="ARBA00007677"/>
    </source>
</evidence>
<sequence>MEQYDHHGVADEISPPTTPSSIDPLPSSSTVWTTPSPARTHRAISRFLPFRKHRAASKRQIAVITILCLALLVWFIPVPATWGQKPIPTDRRLTVLRPADLPTDTAAPDPVRWLEKNGNNRHAVGSRGHFRSVGGRGRPRAALISLVRNSELEGIVQSMRQLEYHWNHKYNYPWIFFNDEPFSDEFKQATQNLTSARCYYEVVPKEHWSMPSWIDEGRFMNSLEYLGAIGVGKGWMISYRHMCRWNSGFFYKHPRLLELDFYWRVEPDVHFYCDIDYDVFRFMSDNKMKYGFNMNILDDARSFPSLWSRTRAFINKYPELLHPESDLDWLLDAQNSGDYNNCQFFSNFEIGDLRFFRGEQNEKYFDWLDKSGGFYYERFGDAPIHTLAVAMFVPKREIWFFRDIGYQHDINRCDPTSIDENFYRLVPFESPQKKPADTCIRQFLGGDWLNKRPGWSQSSERAMGGDGYGGYEVTGL</sequence>
<keyword evidence="7" id="KW-1185">Reference proteome</keyword>
<evidence type="ECO:0000313" key="6">
    <source>
        <dbReference type="EMBL" id="KAJ9668612.1"/>
    </source>
</evidence>
<dbReference type="InterPro" id="IPR002685">
    <property type="entry name" value="Glyco_trans_15"/>
</dbReference>
<feature type="compositionally biased region" description="Basic and acidic residues" evidence="4">
    <location>
        <begin position="1"/>
        <end position="10"/>
    </location>
</feature>
<keyword evidence="3" id="KW-0808">Transferase</keyword>